<keyword evidence="2" id="KW-1185">Reference proteome</keyword>
<gene>
    <name evidence="1" type="ORF">Pan14r_49560</name>
</gene>
<evidence type="ECO:0000313" key="2">
    <source>
        <dbReference type="Proteomes" id="UP000317238"/>
    </source>
</evidence>
<evidence type="ECO:0000313" key="1">
    <source>
        <dbReference type="EMBL" id="TWT72636.1"/>
    </source>
</evidence>
<sequence>MGFKYKIGADGRWTFGANRFRTHMLDLGDLSLRNHGLQRRPRVDVFEVESRSRGPAEPCRYRTGYTHMNPRPLLLLFLAILTGPHAFAEGTRISPKWVRDNPGKLSLVSGSGFGGHTDYIAYLKTERKAIYEVWTKIQFVTEDQRRTPWITTKTRAGAPANSIRFGDTSYGIYVPTAPGGGFKANVIYEVYEVSVEKNASGEEEWSRNLAYTLDRSDWTSLEIASAQNKR</sequence>
<proteinExistence type="predicted"/>
<comment type="caution">
    <text evidence="1">The sequence shown here is derived from an EMBL/GenBank/DDBJ whole genome shotgun (WGS) entry which is preliminary data.</text>
</comment>
<accession>A0A5C5YAB0</accession>
<dbReference type="AlphaFoldDB" id="A0A5C5YAB0"/>
<dbReference type="EMBL" id="SJPL01000001">
    <property type="protein sequence ID" value="TWT72636.1"/>
    <property type="molecule type" value="Genomic_DNA"/>
</dbReference>
<protein>
    <submittedName>
        <fullName evidence="1">Uncharacterized protein</fullName>
    </submittedName>
</protein>
<reference evidence="1 2" key="1">
    <citation type="submission" date="2019-02" db="EMBL/GenBank/DDBJ databases">
        <title>Deep-cultivation of Planctomycetes and their phenomic and genomic characterization uncovers novel biology.</title>
        <authorList>
            <person name="Wiegand S."/>
            <person name="Jogler M."/>
            <person name="Boedeker C."/>
            <person name="Pinto D."/>
            <person name="Vollmers J."/>
            <person name="Rivas-Marin E."/>
            <person name="Kohn T."/>
            <person name="Peeters S.H."/>
            <person name="Heuer A."/>
            <person name="Rast P."/>
            <person name="Oberbeckmann S."/>
            <person name="Bunk B."/>
            <person name="Jeske O."/>
            <person name="Meyerdierks A."/>
            <person name="Storesund J.E."/>
            <person name="Kallscheuer N."/>
            <person name="Luecker S."/>
            <person name="Lage O.M."/>
            <person name="Pohl T."/>
            <person name="Merkel B.J."/>
            <person name="Hornburger P."/>
            <person name="Mueller R.-W."/>
            <person name="Bruemmer F."/>
            <person name="Labrenz M."/>
            <person name="Spormann A.M."/>
            <person name="Op Den Camp H."/>
            <person name="Overmann J."/>
            <person name="Amann R."/>
            <person name="Jetten M.S.M."/>
            <person name="Mascher T."/>
            <person name="Medema M.H."/>
            <person name="Devos D.P."/>
            <person name="Kaster A.-K."/>
            <person name="Ovreas L."/>
            <person name="Rohde M."/>
            <person name="Galperin M.Y."/>
            <person name="Jogler C."/>
        </authorList>
    </citation>
    <scope>NUCLEOTIDE SEQUENCE [LARGE SCALE GENOMIC DNA]</scope>
    <source>
        <strain evidence="1 2">Pan14r</strain>
    </source>
</reference>
<organism evidence="1 2">
    <name type="scientific">Crateriforma conspicua</name>
    <dbReference type="NCBI Taxonomy" id="2527996"/>
    <lineage>
        <taxon>Bacteria</taxon>
        <taxon>Pseudomonadati</taxon>
        <taxon>Planctomycetota</taxon>
        <taxon>Planctomycetia</taxon>
        <taxon>Planctomycetales</taxon>
        <taxon>Planctomycetaceae</taxon>
        <taxon>Crateriforma</taxon>
    </lineage>
</organism>
<dbReference type="Proteomes" id="UP000317238">
    <property type="component" value="Unassembled WGS sequence"/>
</dbReference>
<name>A0A5C5YAB0_9PLAN</name>